<dbReference type="OrthoDB" id="66418at2759"/>
<dbReference type="GO" id="GO:0051879">
    <property type="term" value="F:Hsp90 protein binding"/>
    <property type="evidence" value="ECO:0007669"/>
    <property type="project" value="TreeGrafter"/>
</dbReference>
<evidence type="ECO:0000256" key="2">
    <source>
        <dbReference type="ARBA" id="ARBA00022803"/>
    </source>
</evidence>
<dbReference type="Proteomes" id="UP000198287">
    <property type="component" value="Unassembled WGS sequence"/>
</dbReference>
<dbReference type="InterPro" id="IPR011990">
    <property type="entry name" value="TPR-like_helical_dom_sf"/>
</dbReference>
<feature type="transmembrane region" description="Helical" evidence="4">
    <location>
        <begin position="778"/>
        <end position="798"/>
    </location>
</feature>
<evidence type="ECO:0000256" key="4">
    <source>
        <dbReference type="SAM" id="Phobius"/>
    </source>
</evidence>
<dbReference type="PANTHER" id="PTHR22904">
    <property type="entry name" value="TPR REPEAT CONTAINING PROTEIN"/>
    <property type="match status" value="1"/>
</dbReference>
<keyword evidence="2 3" id="KW-0802">TPR repeat</keyword>
<keyword evidence="6" id="KW-1185">Reference proteome</keyword>
<gene>
    <name evidence="5" type="ORF">Fcan01_00680</name>
</gene>
<evidence type="ECO:0000313" key="6">
    <source>
        <dbReference type="Proteomes" id="UP000198287"/>
    </source>
</evidence>
<keyword evidence="4" id="KW-1133">Transmembrane helix</keyword>
<dbReference type="Gene3D" id="1.25.40.10">
    <property type="entry name" value="Tetratricopeptide repeat domain"/>
    <property type="match status" value="2"/>
</dbReference>
<dbReference type="EMBL" id="LNIX01000001">
    <property type="protein sequence ID" value="OXA61546.1"/>
    <property type="molecule type" value="Genomic_DNA"/>
</dbReference>
<dbReference type="InterPro" id="IPR019734">
    <property type="entry name" value="TPR_rpt"/>
</dbReference>
<dbReference type="InterPro" id="IPR006597">
    <property type="entry name" value="Sel1-like"/>
</dbReference>
<reference evidence="5 6" key="1">
    <citation type="submission" date="2015-12" db="EMBL/GenBank/DDBJ databases">
        <title>The genome of Folsomia candida.</title>
        <authorList>
            <person name="Faddeeva A."/>
            <person name="Derks M.F."/>
            <person name="Anvar Y."/>
            <person name="Smit S."/>
            <person name="Van Straalen N."/>
            <person name="Roelofs D."/>
        </authorList>
    </citation>
    <scope>NUCLEOTIDE SEQUENCE [LARGE SCALE GENOMIC DNA]</scope>
    <source>
        <strain evidence="5 6">VU population</strain>
        <tissue evidence="5">Whole body</tissue>
    </source>
</reference>
<dbReference type="PANTHER" id="PTHR22904:SF523">
    <property type="entry name" value="STRESS-INDUCED-PHOSPHOPROTEIN 1"/>
    <property type="match status" value="1"/>
</dbReference>
<keyword evidence="4" id="KW-0472">Membrane</keyword>
<feature type="repeat" description="TPR" evidence="3">
    <location>
        <begin position="243"/>
        <end position="276"/>
    </location>
</feature>
<keyword evidence="1" id="KW-0677">Repeat</keyword>
<dbReference type="SMART" id="SM00671">
    <property type="entry name" value="SEL1"/>
    <property type="match status" value="5"/>
</dbReference>
<comment type="caution">
    <text evidence="5">The sequence shown here is derived from an EMBL/GenBank/DDBJ whole genome shotgun (WGS) entry which is preliminary data.</text>
</comment>
<evidence type="ECO:0000256" key="3">
    <source>
        <dbReference type="PROSITE-ProRule" id="PRU00339"/>
    </source>
</evidence>
<name>A0A226EY62_FOLCA</name>
<dbReference type="Pfam" id="PF08238">
    <property type="entry name" value="Sel1"/>
    <property type="match status" value="4"/>
</dbReference>
<accession>A0A226EY62</accession>
<dbReference type="SUPFAM" id="SSF81901">
    <property type="entry name" value="HCP-like"/>
    <property type="match status" value="1"/>
</dbReference>
<dbReference type="AlphaFoldDB" id="A0A226EY62"/>
<feature type="transmembrane region" description="Helical" evidence="4">
    <location>
        <begin position="734"/>
        <end position="753"/>
    </location>
</feature>
<organism evidence="5 6">
    <name type="scientific">Folsomia candida</name>
    <name type="common">Springtail</name>
    <dbReference type="NCBI Taxonomy" id="158441"/>
    <lineage>
        <taxon>Eukaryota</taxon>
        <taxon>Metazoa</taxon>
        <taxon>Ecdysozoa</taxon>
        <taxon>Arthropoda</taxon>
        <taxon>Hexapoda</taxon>
        <taxon>Collembola</taxon>
        <taxon>Entomobryomorpha</taxon>
        <taxon>Isotomoidea</taxon>
        <taxon>Isotomidae</taxon>
        <taxon>Proisotominae</taxon>
        <taxon>Folsomia</taxon>
    </lineage>
</organism>
<keyword evidence="4" id="KW-0812">Transmembrane</keyword>
<protein>
    <submittedName>
        <fullName evidence="5">Protein STIP1</fullName>
    </submittedName>
</protein>
<proteinExistence type="predicted"/>
<dbReference type="SMART" id="SM00028">
    <property type="entry name" value="TPR"/>
    <property type="match status" value="2"/>
</dbReference>
<evidence type="ECO:0000313" key="5">
    <source>
        <dbReference type="EMBL" id="OXA61546.1"/>
    </source>
</evidence>
<dbReference type="STRING" id="158441.A0A226EY62"/>
<dbReference type="PROSITE" id="PS50005">
    <property type="entry name" value="TPR"/>
    <property type="match status" value="1"/>
</dbReference>
<sequence>MADNSLLSLHENYFKLHRLINDDAAQKLREIFASLWHDAGRSPWKNTPDFGCQFIENMASALYKRSQNIQKKLLESGNINMWDLLLLMDSIKAIHDYTNAKHHQRDFEKLREIRNELSHLGNAQLDDQTFQKYWKSAIQILSRYGLREDDLSSTTIKLSGSEVENEMLAKVMQLKDEGNVCFGQRNFWKAIKPYSEAIEVENIDSKSLSILYSNRSAGFCQVKFYSEAKTDAKCCINLQPQWGKGYYRLGLCYEKLNKFQQALLNYEISLKYDPAYQTCLDAKNYCIHMIAKLKREEHLDPAKLPPTAAELEDQISRLGFGNIPFRNETDKALFEAGIPSFICAEAHKYANGAKDYPQNYEKAAELFAKAASQGDAEGMYNLGMLTAEGKGVERNMQQAYQLTLQAAKQPPLTEFPPGSGLKYKNLGVAEAQHSLGLRYQNGEVVKKNYKQACEWYIKALRNGCGFSANNLGLLFSQGEAVPLDFEKAIGYWKVGSLLGVVRAMESLTFHYFYYGSRNLAAVWCKSLGLSYKSGGVAPIPKSEVIIAHRTKVKLSKEQKSQLTLSKTTYPAKLFPAACPNLIGLRPITFKDMDKSEKDKIYDGFAIKLKVVEDAVIGLTASIHLIVKDENGDLGRVFVYNYPQVDASHDEIGYGCAFTIVNPYHRLMTDERWAIRLDDPNLLIKHPQIRDVDRCRYCGKELCIFTKLVPVFVNKQKTIPHMELYKLNWKSVSKIVFDLGNLLVHFIIGLNWLLREADVFRSLGFGTTYENQQETTETWKIVMVTYFTLLYGVVSLGMIHMMRAYEDVLALVNFSIVVDYWENDKEREYNLNNIRGYICS</sequence>
<evidence type="ECO:0000256" key="1">
    <source>
        <dbReference type="ARBA" id="ARBA00022737"/>
    </source>
</evidence>
<dbReference type="SUPFAM" id="SSF48452">
    <property type="entry name" value="TPR-like"/>
    <property type="match status" value="1"/>
</dbReference>